<proteinExistence type="predicted"/>
<protein>
    <recommendedName>
        <fullName evidence="2">Prolyl 4-hydroxylase alpha subunit Fe(2+) 2OG dioxygenase domain-containing protein</fullName>
    </recommendedName>
</protein>
<name>A0A6C0ACY2_9ZZZZ</name>
<sequence>MINLKISKESKDKHSDTIDRFFSNLYYNFTESMGVNCESMIDNVIAVHENHRRSKHLNLYSELSCPEFTVFLDEHNLVPSPKGWSILRYQKGDFFKPHTDRIGEYTAILYPKFYGSEKIKGGKIIIGSFELSPDEIEDHTILIFKTDLLHEVTEILEGNRYTMKISLFKVETFEIMMNMDKKINNTENIHDLFKSEGRKRHDEIRNSDELWDEYVKIHGKFAKRYLKYGQKD</sequence>
<dbReference type="Gene3D" id="2.60.120.620">
    <property type="entry name" value="q2cbj1_9rhob like domain"/>
    <property type="match status" value="1"/>
</dbReference>
<evidence type="ECO:0008006" key="2">
    <source>
        <dbReference type="Google" id="ProtNLM"/>
    </source>
</evidence>
<accession>A0A6C0ACY2</accession>
<organism evidence="1">
    <name type="scientific">viral metagenome</name>
    <dbReference type="NCBI Taxonomy" id="1070528"/>
    <lineage>
        <taxon>unclassified sequences</taxon>
        <taxon>metagenomes</taxon>
        <taxon>organismal metagenomes</taxon>
    </lineage>
</organism>
<reference evidence="1" key="1">
    <citation type="journal article" date="2020" name="Nature">
        <title>Giant virus diversity and host interactions through global metagenomics.</title>
        <authorList>
            <person name="Schulz F."/>
            <person name="Roux S."/>
            <person name="Paez-Espino D."/>
            <person name="Jungbluth S."/>
            <person name="Walsh D.A."/>
            <person name="Denef V.J."/>
            <person name="McMahon K.D."/>
            <person name="Konstantinidis K.T."/>
            <person name="Eloe-Fadrosh E.A."/>
            <person name="Kyrpides N.C."/>
            <person name="Woyke T."/>
        </authorList>
    </citation>
    <scope>NUCLEOTIDE SEQUENCE</scope>
    <source>
        <strain evidence="1">GVMAG-S-1021933-23</strain>
    </source>
</reference>
<evidence type="ECO:0000313" key="1">
    <source>
        <dbReference type="EMBL" id="QHS77569.1"/>
    </source>
</evidence>
<dbReference type="EMBL" id="MN740593">
    <property type="protein sequence ID" value="QHS77569.1"/>
    <property type="molecule type" value="Genomic_DNA"/>
</dbReference>
<dbReference type="AlphaFoldDB" id="A0A6C0ACY2"/>